<dbReference type="EnsemblFungi" id="PTTG_28147-t43_1">
    <property type="protein sequence ID" value="PTTG_28147-t43_1-p1"/>
    <property type="gene ID" value="PTTG_28147"/>
</dbReference>
<feature type="region of interest" description="Disordered" evidence="1">
    <location>
        <begin position="121"/>
        <end position="152"/>
    </location>
</feature>
<reference evidence="3 4" key="3">
    <citation type="journal article" date="2017" name="G3 (Bethesda)">
        <title>Comparative analysis highlights variable genome content of wheat rusts and divergence of the mating loci.</title>
        <authorList>
            <person name="Cuomo C.A."/>
            <person name="Bakkeren G."/>
            <person name="Khalil H.B."/>
            <person name="Panwar V."/>
            <person name="Joly D."/>
            <person name="Linning R."/>
            <person name="Sakthikumar S."/>
            <person name="Song X."/>
            <person name="Adiconis X."/>
            <person name="Fan L."/>
            <person name="Goldberg J.M."/>
            <person name="Levin J.Z."/>
            <person name="Young S."/>
            <person name="Zeng Q."/>
            <person name="Anikster Y."/>
            <person name="Bruce M."/>
            <person name="Wang M."/>
            <person name="Yin C."/>
            <person name="McCallum B."/>
            <person name="Szabo L.J."/>
            <person name="Hulbert S."/>
            <person name="Chen X."/>
            <person name="Fellers J.P."/>
        </authorList>
    </citation>
    <scope>NUCLEOTIDE SEQUENCE</scope>
    <source>
        <strain evidence="4">Isolate 1-1 / race 1 (BBBD)</strain>
        <strain evidence="3">isolate 1-1 / race 1 (BBBD)</strain>
    </source>
</reference>
<name>A0A180GE29_PUCT1</name>
<dbReference type="EMBL" id="ADAS02000090">
    <property type="protein sequence ID" value="OAV90986.1"/>
    <property type="molecule type" value="Genomic_DNA"/>
</dbReference>
<sequence length="256" mass="29272">MFNEQFDLFNRAREAQNMLNMGRLLSQASLTQEMIIELVGRNDSIRLCQEWIPRDKLHSVEASLMIQKNGPGPQNPTAQLIRPPSQLAIVPHASQQPILATPTPEPTRSQLRAMAQDFQGPIPSNQLQFQPQPQSQPRLENQNYQGPPMPQPPPLQTLQVRQPPASIPREVVQLFRPSLHLQTGGYNPHPYPHMPQGFADHNPPHPQNNWRGSKRNWRRPRNNTQRVLEIGEYLMRATRGVRRGYGRGRARGRGPY</sequence>
<evidence type="ECO:0000313" key="3">
    <source>
        <dbReference type="EnsemblFungi" id="PTTG_28147-t43_1-p1"/>
    </source>
</evidence>
<accession>A0A180GE29</accession>
<evidence type="ECO:0000256" key="1">
    <source>
        <dbReference type="SAM" id="MobiDB-lite"/>
    </source>
</evidence>
<dbReference type="Proteomes" id="UP000005240">
    <property type="component" value="Unassembled WGS sequence"/>
</dbReference>
<feature type="compositionally biased region" description="Low complexity" evidence="1">
    <location>
        <begin position="123"/>
        <end position="146"/>
    </location>
</feature>
<proteinExistence type="predicted"/>
<reference evidence="2" key="1">
    <citation type="submission" date="2009-11" db="EMBL/GenBank/DDBJ databases">
        <authorList>
            <consortium name="The Broad Institute Genome Sequencing Platform"/>
            <person name="Ward D."/>
            <person name="Feldgarden M."/>
            <person name="Earl A."/>
            <person name="Young S.K."/>
            <person name="Zeng Q."/>
            <person name="Koehrsen M."/>
            <person name="Alvarado L."/>
            <person name="Berlin A."/>
            <person name="Bochicchio J."/>
            <person name="Borenstein D."/>
            <person name="Chapman S.B."/>
            <person name="Chen Z."/>
            <person name="Engels R."/>
            <person name="Freedman E."/>
            <person name="Gellesch M."/>
            <person name="Goldberg J."/>
            <person name="Griggs A."/>
            <person name="Gujja S."/>
            <person name="Heilman E."/>
            <person name="Heiman D."/>
            <person name="Hepburn T."/>
            <person name="Howarth C."/>
            <person name="Jen D."/>
            <person name="Larson L."/>
            <person name="Lewis B."/>
            <person name="Mehta T."/>
            <person name="Park D."/>
            <person name="Pearson M."/>
            <person name="Roberts A."/>
            <person name="Saif S."/>
            <person name="Shea T."/>
            <person name="Shenoy N."/>
            <person name="Sisk P."/>
            <person name="Stolte C."/>
            <person name="Sykes S."/>
            <person name="Thomson T."/>
            <person name="Walk T."/>
            <person name="White J."/>
            <person name="Yandava C."/>
            <person name="Izard J."/>
            <person name="Baranova O.V."/>
            <person name="Blanton J.M."/>
            <person name="Tanner A.C."/>
            <person name="Dewhirst F.E."/>
            <person name="Haas B."/>
            <person name="Nusbaum C."/>
            <person name="Birren B."/>
        </authorList>
    </citation>
    <scope>NUCLEOTIDE SEQUENCE [LARGE SCALE GENOMIC DNA]</scope>
    <source>
        <strain evidence="2">1-1 BBBD Race 1</strain>
    </source>
</reference>
<organism evidence="2">
    <name type="scientific">Puccinia triticina (isolate 1-1 / race 1 (BBBD))</name>
    <name type="common">Brown leaf rust fungus</name>
    <dbReference type="NCBI Taxonomy" id="630390"/>
    <lineage>
        <taxon>Eukaryota</taxon>
        <taxon>Fungi</taxon>
        <taxon>Dikarya</taxon>
        <taxon>Basidiomycota</taxon>
        <taxon>Pucciniomycotina</taxon>
        <taxon>Pucciniomycetes</taxon>
        <taxon>Pucciniales</taxon>
        <taxon>Pucciniaceae</taxon>
        <taxon>Puccinia</taxon>
    </lineage>
</organism>
<protein>
    <submittedName>
        <fullName evidence="2 3">Uncharacterized protein</fullName>
    </submittedName>
</protein>
<reference evidence="3" key="4">
    <citation type="submission" date="2025-05" db="UniProtKB">
        <authorList>
            <consortium name="EnsemblFungi"/>
        </authorList>
    </citation>
    <scope>IDENTIFICATION</scope>
    <source>
        <strain evidence="3">isolate 1-1 / race 1 (BBBD)</strain>
    </source>
</reference>
<reference evidence="2" key="2">
    <citation type="submission" date="2016-05" db="EMBL/GenBank/DDBJ databases">
        <title>Comparative analysis highlights variable genome content of wheat rusts and divergence of the mating loci.</title>
        <authorList>
            <person name="Cuomo C.A."/>
            <person name="Bakkeren G."/>
            <person name="Szabo L."/>
            <person name="Khalil H."/>
            <person name="Joly D."/>
            <person name="Goldberg J."/>
            <person name="Young S."/>
            <person name="Zeng Q."/>
            <person name="Fellers J."/>
        </authorList>
    </citation>
    <scope>NUCLEOTIDE SEQUENCE [LARGE SCALE GENOMIC DNA]</scope>
    <source>
        <strain evidence="2">1-1 BBBD Race 1</strain>
    </source>
</reference>
<gene>
    <name evidence="2" type="ORF">PTTG_28147</name>
</gene>
<evidence type="ECO:0000313" key="4">
    <source>
        <dbReference type="Proteomes" id="UP000005240"/>
    </source>
</evidence>
<dbReference type="AlphaFoldDB" id="A0A180GE29"/>
<evidence type="ECO:0000313" key="2">
    <source>
        <dbReference type="EMBL" id="OAV90986.1"/>
    </source>
</evidence>
<dbReference type="VEuPathDB" id="FungiDB:PTTG_28147"/>
<keyword evidence="4" id="KW-1185">Reference proteome</keyword>